<keyword evidence="5" id="KW-1185">Reference proteome</keyword>
<dbReference type="InterPro" id="IPR028098">
    <property type="entry name" value="Glyco_trans_4-like_N"/>
</dbReference>
<dbReference type="SUPFAM" id="SSF53756">
    <property type="entry name" value="UDP-Glycosyltransferase/glycogen phosphorylase"/>
    <property type="match status" value="1"/>
</dbReference>
<evidence type="ECO:0000313" key="5">
    <source>
        <dbReference type="Proteomes" id="UP000195781"/>
    </source>
</evidence>
<comment type="caution">
    <text evidence="4">The sequence shown here is derived from an EMBL/GenBank/DDBJ whole genome shotgun (WGS) entry which is preliminary data.</text>
</comment>
<sequence length="404" mass="44982">MFSIDAKLGDEVRGATRYTFLAQLLHEHGYEVDFITSRFQHWDKRHRDASFDPATDAYAVRFIDEPGYPANMCPQRIWSHRIAAKNLTAYFEQHHDYDLIYCQIPPNDATLAAGRAAKRYGIPFVIDVNDLWPEAFRVALDVPVLSDVLFAPFYRQAKQAYALADAVVGTSDEYASRAFRDRRQDIPKVVVYVGNDIDEFDEGAREFAGQIEKPAGELWVTYAGTLSACYDIDTLIRAMAEVQRTHPEAKLKLLGDGGERAHLFEAASETGCDVEFLGYQPYRKMAAYLCASDILVNSLVGKAAQSIVTKIGDYLAAGKPLINAAVGAEFRHKVEEDGFGVNVQPGDASALSAALVRLIEDAAARERMGKRARGIAEQQFARRVAYQSTVQLIDDLVREGKQGR</sequence>
<dbReference type="Pfam" id="PF13579">
    <property type="entry name" value="Glyco_trans_4_4"/>
    <property type="match status" value="1"/>
</dbReference>
<dbReference type="OrthoDB" id="3180470at2"/>
<protein>
    <submittedName>
        <fullName evidence="4">Glycosyltransferase WbuB</fullName>
    </submittedName>
</protein>
<proteinExistence type="predicted"/>
<reference evidence="5" key="1">
    <citation type="submission" date="2017-04" db="EMBL/GenBank/DDBJ databases">
        <title>Function of individual gut microbiota members based on whole genome sequencing of pure cultures obtained from chicken caecum.</title>
        <authorList>
            <person name="Medvecky M."/>
            <person name="Cejkova D."/>
            <person name="Polansky O."/>
            <person name="Karasova D."/>
            <person name="Kubasova T."/>
            <person name="Cizek A."/>
            <person name="Rychlik I."/>
        </authorList>
    </citation>
    <scope>NUCLEOTIDE SEQUENCE [LARGE SCALE GENOMIC DNA]</scope>
    <source>
        <strain evidence="5">An5</strain>
    </source>
</reference>
<keyword evidence="2 4" id="KW-0808">Transferase</keyword>
<evidence type="ECO:0000259" key="3">
    <source>
        <dbReference type="Pfam" id="PF13579"/>
    </source>
</evidence>
<organism evidence="4 5">
    <name type="scientific">[Collinsella] massiliensis</name>
    <dbReference type="NCBI Taxonomy" id="1232426"/>
    <lineage>
        <taxon>Bacteria</taxon>
        <taxon>Bacillati</taxon>
        <taxon>Actinomycetota</taxon>
        <taxon>Coriobacteriia</taxon>
        <taxon>Coriobacteriales</taxon>
        <taxon>Coriobacteriaceae</taxon>
        <taxon>Enorma</taxon>
    </lineage>
</organism>
<accession>A0A1Y3XU70</accession>
<dbReference type="PANTHER" id="PTHR12526">
    <property type="entry name" value="GLYCOSYLTRANSFERASE"/>
    <property type="match status" value="1"/>
</dbReference>
<dbReference type="GO" id="GO:0016757">
    <property type="term" value="F:glycosyltransferase activity"/>
    <property type="evidence" value="ECO:0007669"/>
    <property type="project" value="UniProtKB-KW"/>
</dbReference>
<evidence type="ECO:0000256" key="2">
    <source>
        <dbReference type="ARBA" id="ARBA00022679"/>
    </source>
</evidence>
<dbReference type="EMBL" id="NFIE01000006">
    <property type="protein sequence ID" value="OUN89045.1"/>
    <property type="molecule type" value="Genomic_DNA"/>
</dbReference>
<evidence type="ECO:0000256" key="1">
    <source>
        <dbReference type="ARBA" id="ARBA00022676"/>
    </source>
</evidence>
<dbReference type="CDD" id="cd03794">
    <property type="entry name" value="GT4_WbuB-like"/>
    <property type="match status" value="1"/>
</dbReference>
<gene>
    <name evidence="4" type="ORF">B5G02_03460</name>
</gene>
<keyword evidence="1" id="KW-0328">Glycosyltransferase</keyword>
<dbReference type="Gene3D" id="3.40.50.2000">
    <property type="entry name" value="Glycogen Phosphorylase B"/>
    <property type="match status" value="2"/>
</dbReference>
<dbReference type="AlphaFoldDB" id="A0A1Y3XU70"/>
<dbReference type="Proteomes" id="UP000195781">
    <property type="component" value="Unassembled WGS sequence"/>
</dbReference>
<evidence type="ECO:0000313" key="4">
    <source>
        <dbReference type="EMBL" id="OUN89045.1"/>
    </source>
</evidence>
<feature type="domain" description="Glycosyltransferase subfamily 4-like N-terminal" evidence="3">
    <location>
        <begin position="20"/>
        <end position="185"/>
    </location>
</feature>
<dbReference type="Pfam" id="PF13692">
    <property type="entry name" value="Glyco_trans_1_4"/>
    <property type="match status" value="1"/>
</dbReference>
<name>A0A1Y3XU70_9ACTN</name>